<sequence length="594" mass="68436">MELNDILKRHQGSLKKNGSYISLTSANSSAVWPMIEKMSLRELQLIRSLHLELTLENISADSVQQFLLDHIDQNISQLLDYSSNQLRYDRNTEIGFDSRNKMKSLFEILKQRAYQCISSEGFYDLYTSWLEDYGISDLTISQSSKEINEVFTFYLIQEEDEDFTQNLTLAIENMLDELYSDYAKRLKSIAKVTDEWNSEAEKIFALLDEDRKGHIETEALQFWVLSVLLTKVGSLEPILLRKQTSNFLQEMKATNGLVTLRCWKNYLLKSDWKRASDLKILHEQFVKVIETWKSIRKTIFTNESLINYHFLSIPTEDLPSIWDSCIQNSIKEVLINKSESEKLHKFLRFVGFLLGSTPNLSTKGVIYLQGTYIRELGEFSVYLMSNYLQLSGQYHTCSSIVSMTQQEVDTLSSDLRFKAIRKSLQTYDSLLNIIFYEIVATCPKPIKQSLDPIQVVKRLQYSSTTNALSGKIRNITPNSSFLSTNKGIKRENTTPIKKQIHKKTPTPTRSTNTTPQKNRNLDVLENTMKSDMKKTLPKPQISPQRIMGKGVEVKKVTMRNGVSPISRAKTPTKSPMRSGNKETYEQVMKRLSNK</sequence>
<dbReference type="OrthoDB" id="327451at2759"/>
<evidence type="ECO:0000313" key="4">
    <source>
        <dbReference type="Proteomes" id="UP000187209"/>
    </source>
</evidence>
<reference evidence="3 4" key="1">
    <citation type="submission" date="2016-11" db="EMBL/GenBank/DDBJ databases">
        <title>The macronuclear genome of Stentor coeruleus: a giant cell with tiny introns.</title>
        <authorList>
            <person name="Slabodnick M."/>
            <person name="Ruby J.G."/>
            <person name="Reiff S.B."/>
            <person name="Swart E.C."/>
            <person name="Gosai S."/>
            <person name="Prabakaran S."/>
            <person name="Witkowska E."/>
            <person name="Larue G.E."/>
            <person name="Fisher S."/>
            <person name="Freeman R.M."/>
            <person name="Gunawardena J."/>
            <person name="Chu W."/>
            <person name="Stover N.A."/>
            <person name="Gregory B.D."/>
            <person name="Nowacki M."/>
            <person name="Derisi J."/>
            <person name="Roy S.W."/>
            <person name="Marshall W.F."/>
            <person name="Sood P."/>
        </authorList>
    </citation>
    <scope>NUCLEOTIDE SEQUENCE [LARGE SCALE GENOMIC DNA]</scope>
    <source>
        <strain evidence="3">WM001</strain>
    </source>
</reference>
<accession>A0A1R2BE49</accession>
<keyword evidence="4" id="KW-1185">Reference proteome</keyword>
<feature type="compositionally biased region" description="Basic and acidic residues" evidence="1">
    <location>
        <begin position="579"/>
        <end position="588"/>
    </location>
</feature>
<gene>
    <name evidence="3" type="ORF">SteCoe_25889</name>
</gene>
<dbReference type="GO" id="GO:0005509">
    <property type="term" value="F:calcium ion binding"/>
    <property type="evidence" value="ECO:0007669"/>
    <property type="project" value="InterPro"/>
</dbReference>
<organism evidence="3 4">
    <name type="scientific">Stentor coeruleus</name>
    <dbReference type="NCBI Taxonomy" id="5963"/>
    <lineage>
        <taxon>Eukaryota</taxon>
        <taxon>Sar</taxon>
        <taxon>Alveolata</taxon>
        <taxon>Ciliophora</taxon>
        <taxon>Postciliodesmatophora</taxon>
        <taxon>Heterotrichea</taxon>
        <taxon>Heterotrichida</taxon>
        <taxon>Stentoridae</taxon>
        <taxon>Stentor</taxon>
    </lineage>
</organism>
<dbReference type="Proteomes" id="UP000187209">
    <property type="component" value="Unassembled WGS sequence"/>
</dbReference>
<dbReference type="EMBL" id="MPUH01000713">
    <property type="protein sequence ID" value="OMJ75046.1"/>
    <property type="molecule type" value="Genomic_DNA"/>
</dbReference>
<evidence type="ECO:0000256" key="1">
    <source>
        <dbReference type="SAM" id="MobiDB-lite"/>
    </source>
</evidence>
<dbReference type="AlphaFoldDB" id="A0A1R2BE49"/>
<evidence type="ECO:0000259" key="2">
    <source>
        <dbReference type="PROSITE" id="PS50222"/>
    </source>
</evidence>
<feature type="domain" description="EF-hand" evidence="2">
    <location>
        <begin position="195"/>
        <end position="230"/>
    </location>
</feature>
<name>A0A1R2BE49_9CILI</name>
<comment type="caution">
    <text evidence="3">The sequence shown here is derived from an EMBL/GenBank/DDBJ whole genome shotgun (WGS) entry which is preliminary data.</text>
</comment>
<dbReference type="InterPro" id="IPR002048">
    <property type="entry name" value="EF_hand_dom"/>
</dbReference>
<proteinExistence type="predicted"/>
<evidence type="ECO:0000313" key="3">
    <source>
        <dbReference type="EMBL" id="OMJ75046.1"/>
    </source>
</evidence>
<feature type="region of interest" description="Disordered" evidence="1">
    <location>
        <begin position="554"/>
        <end position="594"/>
    </location>
</feature>
<dbReference type="PROSITE" id="PS50222">
    <property type="entry name" value="EF_HAND_2"/>
    <property type="match status" value="1"/>
</dbReference>
<protein>
    <recommendedName>
        <fullName evidence="2">EF-hand domain-containing protein</fullName>
    </recommendedName>
</protein>